<proteinExistence type="predicted"/>
<evidence type="ECO:0000313" key="3">
    <source>
        <dbReference type="Proteomes" id="UP001501009"/>
    </source>
</evidence>
<protein>
    <submittedName>
        <fullName evidence="2">Uncharacterized protein</fullName>
    </submittedName>
</protein>
<evidence type="ECO:0000256" key="1">
    <source>
        <dbReference type="SAM" id="MobiDB-lite"/>
    </source>
</evidence>
<feature type="region of interest" description="Disordered" evidence="1">
    <location>
        <begin position="82"/>
        <end position="104"/>
    </location>
</feature>
<name>A0ABP7IJH8_9ACTN</name>
<reference evidence="3" key="1">
    <citation type="journal article" date="2019" name="Int. J. Syst. Evol. Microbiol.">
        <title>The Global Catalogue of Microorganisms (GCM) 10K type strain sequencing project: providing services to taxonomists for standard genome sequencing and annotation.</title>
        <authorList>
            <consortium name="The Broad Institute Genomics Platform"/>
            <consortium name="The Broad Institute Genome Sequencing Center for Infectious Disease"/>
            <person name="Wu L."/>
            <person name="Ma J."/>
        </authorList>
    </citation>
    <scope>NUCLEOTIDE SEQUENCE [LARGE SCALE GENOMIC DNA]</scope>
    <source>
        <strain evidence="3">JCM 17138</strain>
    </source>
</reference>
<sequence>MGDQGFRVHPDALKSYDKVIQGQMEQIERIWPKLAAVPLSSDDFGKLPNAHNLYEAYHEHVEAEQHNFADLLELLRGTGEGLQNSATNYESQDHHIDASFGGGQ</sequence>
<keyword evidence="3" id="KW-1185">Reference proteome</keyword>
<accession>A0ABP7IJH8</accession>
<gene>
    <name evidence="2" type="ORF">GCM10022403_061800</name>
</gene>
<dbReference type="EMBL" id="BAABDE010000023">
    <property type="protein sequence ID" value="GAA3820001.1"/>
    <property type="molecule type" value="Genomic_DNA"/>
</dbReference>
<organism evidence="2 3">
    <name type="scientific">Streptomyces coacervatus</name>
    <dbReference type="NCBI Taxonomy" id="647381"/>
    <lineage>
        <taxon>Bacteria</taxon>
        <taxon>Bacillati</taxon>
        <taxon>Actinomycetota</taxon>
        <taxon>Actinomycetes</taxon>
        <taxon>Kitasatosporales</taxon>
        <taxon>Streptomycetaceae</taxon>
        <taxon>Streptomyces</taxon>
    </lineage>
</organism>
<evidence type="ECO:0000313" key="2">
    <source>
        <dbReference type="EMBL" id="GAA3820001.1"/>
    </source>
</evidence>
<dbReference type="Proteomes" id="UP001501009">
    <property type="component" value="Unassembled WGS sequence"/>
</dbReference>
<comment type="caution">
    <text evidence="2">The sequence shown here is derived from an EMBL/GenBank/DDBJ whole genome shotgun (WGS) entry which is preliminary data.</text>
</comment>
<dbReference type="RefSeq" id="WP_275776785.1">
    <property type="nucleotide sequence ID" value="NZ_BAABDE010000023.1"/>
</dbReference>